<dbReference type="PANTHER" id="PTHR30290">
    <property type="entry name" value="PERIPLASMIC BINDING COMPONENT OF ABC TRANSPORTER"/>
    <property type="match status" value="1"/>
</dbReference>
<dbReference type="GO" id="GO:0042597">
    <property type="term" value="C:periplasmic space"/>
    <property type="evidence" value="ECO:0007669"/>
    <property type="project" value="UniProtKB-ARBA"/>
</dbReference>
<dbReference type="GO" id="GO:0043190">
    <property type="term" value="C:ATP-binding cassette (ABC) transporter complex"/>
    <property type="evidence" value="ECO:0007669"/>
    <property type="project" value="InterPro"/>
</dbReference>
<dbReference type="Gene3D" id="3.10.105.10">
    <property type="entry name" value="Dipeptide-binding Protein, Domain 3"/>
    <property type="match status" value="1"/>
</dbReference>
<dbReference type="Proteomes" id="UP000053398">
    <property type="component" value="Unassembled WGS sequence"/>
</dbReference>
<dbReference type="RefSeq" id="WP_059265698.1">
    <property type="nucleotide sequence ID" value="NZ_KQ948365.1"/>
</dbReference>
<feature type="chain" id="PRO_5007103130" evidence="2">
    <location>
        <begin position="29"/>
        <end position="517"/>
    </location>
</feature>
<feature type="signal peptide" evidence="2">
    <location>
        <begin position="1"/>
        <end position="28"/>
    </location>
</feature>
<keyword evidence="5" id="KW-1185">Reference proteome</keyword>
<dbReference type="EMBL" id="LMWP01000042">
    <property type="protein sequence ID" value="KUN18707.1"/>
    <property type="molecule type" value="Genomic_DNA"/>
</dbReference>
<evidence type="ECO:0000256" key="2">
    <source>
        <dbReference type="SAM" id="SignalP"/>
    </source>
</evidence>
<keyword evidence="1 2" id="KW-0732">Signal</keyword>
<dbReference type="PROSITE" id="PS51257">
    <property type="entry name" value="PROKAR_LIPOPROTEIN"/>
    <property type="match status" value="1"/>
</dbReference>
<dbReference type="PIRSF" id="PIRSF002741">
    <property type="entry name" value="MppA"/>
    <property type="match status" value="1"/>
</dbReference>
<dbReference type="CDD" id="cd08494">
    <property type="entry name" value="PBP2_NikA_DppA_OppA_like_6"/>
    <property type="match status" value="1"/>
</dbReference>
<dbReference type="Gene3D" id="3.40.190.10">
    <property type="entry name" value="Periplasmic binding protein-like II"/>
    <property type="match status" value="1"/>
</dbReference>
<feature type="domain" description="Solute-binding protein family 5" evidence="3">
    <location>
        <begin position="93"/>
        <end position="423"/>
    </location>
</feature>
<dbReference type="GO" id="GO:1904680">
    <property type="term" value="F:peptide transmembrane transporter activity"/>
    <property type="evidence" value="ECO:0007669"/>
    <property type="project" value="TreeGrafter"/>
</dbReference>
<evidence type="ECO:0000259" key="3">
    <source>
        <dbReference type="Pfam" id="PF00496"/>
    </source>
</evidence>
<comment type="caution">
    <text evidence="4">The sequence shown here is derived from an EMBL/GenBank/DDBJ whole genome shotgun (WGS) entry which is preliminary data.</text>
</comment>
<evidence type="ECO:0000256" key="1">
    <source>
        <dbReference type="ARBA" id="ARBA00022729"/>
    </source>
</evidence>
<evidence type="ECO:0000313" key="5">
    <source>
        <dbReference type="Proteomes" id="UP000053398"/>
    </source>
</evidence>
<accession>A0A101PVZ4</accession>
<dbReference type="Pfam" id="PF00496">
    <property type="entry name" value="SBP_bac_5"/>
    <property type="match status" value="1"/>
</dbReference>
<dbReference type="InterPro" id="IPR000914">
    <property type="entry name" value="SBP_5_dom"/>
</dbReference>
<dbReference type="SUPFAM" id="SSF53850">
    <property type="entry name" value="Periplasmic binding protein-like II"/>
    <property type="match status" value="1"/>
</dbReference>
<dbReference type="InterPro" id="IPR030678">
    <property type="entry name" value="Peptide/Ni-bd"/>
</dbReference>
<proteinExistence type="predicted"/>
<dbReference type="GO" id="GO:0015833">
    <property type="term" value="P:peptide transport"/>
    <property type="evidence" value="ECO:0007669"/>
    <property type="project" value="TreeGrafter"/>
</dbReference>
<sequence>MRRTTALRLAATAVLAGLAVTACGTGSADDPANAGQTSQAAEPAAIDTGATVDVRLVLEPTSLDIASTAGAALDQILLDNIYQGLLTRDENNKIEPSLATAYDTSPDGLTYTFRLAKSATFHDGTKVTAADAVWSLQQVTAKGSKNPDAAALASVKSVSASDDHTVVVTLKHRDTGFTWGLTGRAGVVFKKGTDFSSLAGNENGTGPFELSGWKRGSSITFVRNDAYWGKKAKVAKVVFHYIKDDNAAGNAQQTGQTDIETAADATLLQPFSDKSKYTVLRGDTTDKFTLAFNNASGPTKDVRVRRAIRRAIDNAGLIKALGGAAKPVGGPVPATDPGYEDLTAIDAYDPAGAKKLLRQAGYRSGLKLTLQIPNIYPAEIGDYLASELKRVGIQLTVRQVEFQTWLDSVYTKHDYQLSLVDHAEARDLNNFANPAYYFGYDNANVQKWYAAARTASSDAERDALLKKAARQVSEDAAADWLFVNQTLTVVHSGVTGVPRNFTSNRYDLADLAVAKKK</sequence>
<dbReference type="AlphaFoldDB" id="A0A101PVZ4"/>
<protein>
    <submittedName>
        <fullName evidence="4">Peptide ABC transporter</fullName>
    </submittedName>
</protein>
<reference evidence="4 5" key="1">
    <citation type="submission" date="2015-10" db="EMBL/GenBank/DDBJ databases">
        <title>Draft genome sequence of Streptomyces corchorusii DSM 40340, type strain for the species Streptomyces corchorusii.</title>
        <authorList>
            <person name="Ruckert C."/>
            <person name="Winkler A."/>
            <person name="Kalinowski J."/>
            <person name="Kampfer P."/>
            <person name="Glaeser S."/>
        </authorList>
    </citation>
    <scope>NUCLEOTIDE SEQUENCE [LARGE SCALE GENOMIC DNA]</scope>
    <source>
        <strain evidence="4 5">DSM 40340</strain>
    </source>
</reference>
<organism evidence="4 5">
    <name type="scientific">Streptomyces corchorusii</name>
    <name type="common">Streptomyces chibaensis</name>
    <dbReference type="NCBI Taxonomy" id="1903"/>
    <lineage>
        <taxon>Bacteria</taxon>
        <taxon>Bacillati</taxon>
        <taxon>Actinomycetota</taxon>
        <taxon>Actinomycetes</taxon>
        <taxon>Kitasatosporales</taxon>
        <taxon>Streptomycetaceae</taxon>
        <taxon>Streptomyces</taxon>
    </lineage>
</organism>
<dbReference type="InterPro" id="IPR039424">
    <property type="entry name" value="SBP_5"/>
</dbReference>
<dbReference type="PANTHER" id="PTHR30290:SF38">
    <property type="entry name" value="D,D-DIPEPTIDE-BINDING PERIPLASMIC PROTEIN DDPA-RELATED"/>
    <property type="match status" value="1"/>
</dbReference>
<evidence type="ECO:0000313" key="4">
    <source>
        <dbReference type="EMBL" id="KUN18707.1"/>
    </source>
</evidence>
<gene>
    <name evidence="4" type="ORF">AQJ11_33520</name>
</gene>
<name>A0A101PVZ4_STRCK</name>